<evidence type="ECO:0000313" key="1">
    <source>
        <dbReference type="EMBL" id="GIQ90683.1"/>
    </source>
</evidence>
<feature type="non-terminal residue" evidence="1">
    <location>
        <position position="28"/>
    </location>
</feature>
<dbReference type="EMBL" id="BDIP01006521">
    <property type="protein sequence ID" value="GIQ90683.1"/>
    <property type="molecule type" value="Genomic_DNA"/>
</dbReference>
<protein>
    <submittedName>
        <fullName evidence="1">Uncharacterized protein</fullName>
    </submittedName>
</protein>
<reference evidence="1 2" key="1">
    <citation type="journal article" date="2018" name="PLoS ONE">
        <title>The draft genome of Kipferlia bialata reveals reductive genome evolution in fornicate parasites.</title>
        <authorList>
            <person name="Tanifuji G."/>
            <person name="Takabayashi S."/>
            <person name="Kume K."/>
            <person name="Takagi M."/>
            <person name="Nakayama T."/>
            <person name="Kamikawa R."/>
            <person name="Inagaki Y."/>
            <person name="Hashimoto T."/>
        </authorList>
    </citation>
    <scope>NUCLEOTIDE SEQUENCE [LARGE SCALE GENOMIC DNA]</scope>
    <source>
        <strain evidence="1">NY0173</strain>
    </source>
</reference>
<accession>A0A9K3DB96</accession>
<sequence length="28" mass="3563">MARAKRSPYERRHLWRSLHYEQFQGLFV</sequence>
<evidence type="ECO:0000313" key="2">
    <source>
        <dbReference type="Proteomes" id="UP000265618"/>
    </source>
</evidence>
<name>A0A9K3DB96_9EUKA</name>
<gene>
    <name evidence="1" type="ORF">KIPB_013568</name>
</gene>
<organism evidence="1 2">
    <name type="scientific">Kipferlia bialata</name>
    <dbReference type="NCBI Taxonomy" id="797122"/>
    <lineage>
        <taxon>Eukaryota</taxon>
        <taxon>Metamonada</taxon>
        <taxon>Carpediemonas-like organisms</taxon>
        <taxon>Kipferlia</taxon>
    </lineage>
</organism>
<proteinExistence type="predicted"/>
<comment type="caution">
    <text evidence="1">The sequence shown here is derived from an EMBL/GenBank/DDBJ whole genome shotgun (WGS) entry which is preliminary data.</text>
</comment>
<dbReference type="AlphaFoldDB" id="A0A9K3DB96"/>
<dbReference type="Proteomes" id="UP000265618">
    <property type="component" value="Unassembled WGS sequence"/>
</dbReference>
<keyword evidence="2" id="KW-1185">Reference proteome</keyword>